<accession>A0A078A2T9</accession>
<dbReference type="InterPro" id="IPR011992">
    <property type="entry name" value="EF-hand-dom_pair"/>
</dbReference>
<organism evidence="2 3">
    <name type="scientific">Stylonychia lemnae</name>
    <name type="common">Ciliate</name>
    <dbReference type="NCBI Taxonomy" id="5949"/>
    <lineage>
        <taxon>Eukaryota</taxon>
        <taxon>Sar</taxon>
        <taxon>Alveolata</taxon>
        <taxon>Ciliophora</taxon>
        <taxon>Intramacronucleata</taxon>
        <taxon>Spirotrichea</taxon>
        <taxon>Stichotrichia</taxon>
        <taxon>Sporadotrichida</taxon>
        <taxon>Oxytrichidae</taxon>
        <taxon>Stylonychinae</taxon>
        <taxon>Stylonychia</taxon>
    </lineage>
</organism>
<dbReference type="AlphaFoldDB" id="A0A078A2T9"/>
<evidence type="ECO:0000313" key="3">
    <source>
        <dbReference type="Proteomes" id="UP000039865"/>
    </source>
</evidence>
<dbReference type="SMART" id="SM00054">
    <property type="entry name" value="EFh"/>
    <property type="match status" value="2"/>
</dbReference>
<dbReference type="InParanoid" id="A0A078A2T9"/>
<gene>
    <name evidence="2" type="primary">Contig18831.g19974</name>
    <name evidence="2" type="ORF">STYLEM_5553</name>
</gene>
<feature type="domain" description="EF-hand" evidence="1">
    <location>
        <begin position="435"/>
        <end position="470"/>
    </location>
</feature>
<keyword evidence="3" id="KW-1185">Reference proteome</keyword>
<dbReference type="Gene3D" id="1.10.238.10">
    <property type="entry name" value="EF-hand"/>
    <property type="match status" value="1"/>
</dbReference>
<feature type="domain" description="EF-hand" evidence="1">
    <location>
        <begin position="399"/>
        <end position="434"/>
    </location>
</feature>
<dbReference type="GO" id="GO:0005509">
    <property type="term" value="F:calcium ion binding"/>
    <property type="evidence" value="ECO:0007669"/>
    <property type="project" value="InterPro"/>
</dbReference>
<dbReference type="SUPFAM" id="SSF47473">
    <property type="entry name" value="EF-hand"/>
    <property type="match status" value="1"/>
</dbReference>
<dbReference type="CDD" id="cd00051">
    <property type="entry name" value="EFh"/>
    <property type="match status" value="1"/>
</dbReference>
<sequence length="672" mass="79068">MSVKLNDTYYSTLQPSQTGGTQKKIAKIDIEKLKQIRSTKQLLKQRLRTQDLEKSQSVPIRTFELEMYKVGITLQNRDMDFLIQKYSDPQKSQNILYEEVIRSLVPELRNDSSIKWTIQQSVKDQIRGVDTVERSHDLSNRKILMHRRNSKEESQSNFQSSKSLNKTQNFKNMFQSMHEQRKKMNESGMTISQNQKDNLSMSQTYSNKDIYQKITIKTPINELDSYISKDLSSASKSLNIFKNKQNSKYIKASINNTFDIQERDRIRRFLKKDNIDIRHLNDIKSAFLSCEQQPLGLVKKSDFLFKLYKMNLKFPQDFFISMLKTIQEDPDDESDDAILSYIKLRGVIDVQMSCPSRLKGDSNNSNSFKVSLEYQTDIKNASNDKTDKLIRYVHMRIEEKFKDFRHAFRGFDRNYDGNLSFKEFMGGLENIGIRLSLEDFLKIFQVLDYDQTGEIDFFKFCLLNTDKMKDTHNYMNTLKQQQDQQEPIHRKKPPLPHMIQLNPKGGQGQPKLHSFAEGIVPKNKDYSGFNKDIQEPTPLEKVRKYEIPLILMLFRQRRQIKLPASNSFAYGIHNEQQFKYDHICRFEHDMPAIMSNQYQDQEVKVKKEPLKYYSSTPMNKSTKSIDLEQTQPKKNNKILLGRVNMRDKFVNRSQKDLFQRNAARSLSRPKDL</sequence>
<protein>
    <submittedName>
        <fullName evidence="2">Ef hand family protein</fullName>
    </submittedName>
</protein>
<dbReference type="PROSITE" id="PS50222">
    <property type="entry name" value="EF_HAND_2"/>
    <property type="match status" value="2"/>
</dbReference>
<evidence type="ECO:0000313" key="2">
    <source>
        <dbReference type="EMBL" id="CDW76593.1"/>
    </source>
</evidence>
<proteinExistence type="predicted"/>
<dbReference type="EMBL" id="CCKQ01005375">
    <property type="protein sequence ID" value="CDW76593.1"/>
    <property type="molecule type" value="Genomic_DNA"/>
</dbReference>
<evidence type="ECO:0000259" key="1">
    <source>
        <dbReference type="PROSITE" id="PS50222"/>
    </source>
</evidence>
<dbReference type="InterPro" id="IPR002048">
    <property type="entry name" value="EF_hand_dom"/>
</dbReference>
<dbReference type="OrthoDB" id="325792at2759"/>
<name>A0A078A2T9_STYLE</name>
<reference evidence="2 3" key="1">
    <citation type="submission" date="2014-06" db="EMBL/GenBank/DDBJ databases">
        <authorList>
            <person name="Swart Estienne"/>
        </authorList>
    </citation>
    <scope>NUCLEOTIDE SEQUENCE [LARGE SCALE GENOMIC DNA]</scope>
    <source>
        <strain evidence="2 3">130c</strain>
    </source>
</reference>
<dbReference type="Proteomes" id="UP000039865">
    <property type="component" value="Unassembled WGS sequence"/>
</dbReference>